<feature type="compositionally biased region" description="Polar residues" evidence="1">
    <location>
        <begin position="67"/>
        <end position="78"/>
    </location>
</feature>
<dbReference type="InterPro" id="IPR010093">
    <property type="entry name" value="SinI_DNA-bd"/>
</dbReference>
<feature type="compositionally biased region" description="Polar residues" evidence="1">
    <location>
        <begin position="100"/>
        <end position="115"/>
    </location>
</feature>
<protein>
    <submittedName>
        <fullName evidence="3">Unannotated protein</fullName>
    </submittedName>
</protein>
<accession>A0A6J7LKD0</accession>
<dbReference type="EMBL" id="CAFBNE010000160">
    <property type="protein sequence ID" value="CAB4968657.1"/>
    <property type="molecule type" value="Genomic_DNA"/>
</dbReference>
<feature type="region of interest" description="Disordered" evidence="1">
    <location>
        <begin position="49"/>
        <end position="115"/>
    </location>
</feature>
<gene>
    <name evidence="3" type="ORF">UFOPK3772_03126</name>
</gene>
<name>A0A6J7LKD0_9ZZZZ</name>
<reference evidence="3" key="1">
    <citation type="submission" date="2020-05" db="EMBL/GenBank/DDBJ databases">
        <authorList>
            <person name="Chiriac C."/>
            <person name="Salcher M."/>
            <person name="Ghai R."/>
            <person name="Kavagutti S V."/>
        </authorList>
    </citation>
    <scope>NUCLEOTIDE SEQUENCE</scope>
</reference>
<feature type="domain" description="Helix-turn-helix" evidence="2">
    <location>
        <begin position="9"/>
        <end position="52"/>
    </location>
</feature>
<proteinExistence type="predicted"/>
<sequence>MTTPATETLLTIEQAAAILAVNERMIRRLIETRRIAFVKVGRHVRFRERDLASGNPGGPTNKVVTRHQGQSRGETANPNRAMDSGPAHSSVQRVGHHRSSAFSTNCCDSSMNCPT</sequence>
<evidence type="ECO:0000256" key="1">
    <source>
        <dbReference type="SAM" id="MobiDB-lite"/>
    </source>
</evidence>
<dbReference type="InterPro" id="IPR009061">
    <property type="entry name" value="DNA-bd_dom_put_sf"/>
</dbReference>
<dbReference type="InterPro" id="IPR041657">
    <property type="entry name" value="HTH_17"/>
</dbReference>
<dbReference type="GO" id="GO:0003677">
    <property type="term" value="F:DNA binding"/>
    <property type="evidence" value="ECO:0007669"/>
    <property type="project" value="InterPro"/>
</dbReference>
<dbReference type="Pfam" id="PF12728">
    <property type="entry name" value="HTH_17"/>
    <property type="match status" value="1"/>
</dbReference>
<dbReference type="AlphaFoldDB" id="A0A6J7LKD0"/>
<dbReference type="SUPFAM" id="SSF46955">
    <property type="entry name" value="Putative DNA-binding domain"/>
    <property type="match status" value="1"/>
</dbReference>
<organism evidence="3">
    <name type="scientific">freshwater metagenome</name>
    <dbReference type="NCBI Taxonomy" id="449393"/>
    <lineage>
        <taxon>unclassified sequences</taxon>
        <taxon>metagenomes</taxon>
        <taxon>ecological metagenomes</taxon>
    </lineage>
</organism>
<evidence type="ECO:0000259" key="2">
    <source>
        <dbReference type="Pfam" id="PF12728"/>
    </source>
</evidence>
<evidence type="ECO:0000313" key="3">
    <source>
        <dbReference type="EMBL" id="CAB4968657.1"/>
    </source>
</evidence>
<dbReference type="NCBIfam" id="TIGR01764">
    <property type="entry name" value="excise"/>
    <property type="match status" value="1"/>
</dbReference>